<accession>A0AC34F3L4</accession>
<reference evidence="2" key="1">
    <citation type="submission" date="2022-11" db="UniProtKB">
        <authorList>
            <consortium name="WormBaseParasite"/>
        </authorList>
    </citation>
    <scope>IDENTIFICATION</scope>
</reference>
<sequence>MSDSAPLPENPLNAPIVNKNFVEQCIAYADFGDSLPHFRTKTSAATLTPGVSAKFLIQPNKIFQARIILIHKNIASVEELRNENIEVLGVIPLSLNKNKDVITFKKSDAQLMEIQFSSLNAYQNHWINFHQDKKEYYFAFENQTIADEFLFHCINIFDNALIAKNTVLKYFVALKSEDASTQIKEKLKSLLLSLSLREEGKTELLRFFNDYNIHNSVFDIEDVKEVEIANENQAQSSCTITNSPDILADNPIITDADNLHVSENQISLNQKNITNGIVNDVAGIAENLNNNILQENDIGADKMDFTVEEEDFVAELLKKMNEHFAADRISHVSNNINNTQCRSSNGQDFVTHQGKRVVKNFAGVVKKKKFRKNYKGNSNRFSKDRDHYRNFDKILKWMTDPEYDDINDFDFSI</sequence>
<evidence type="ECO:0000313" key="1">
    <source>
        <dbReference type="Proteomes" id="UP000887579"/>
    </source>
</evidence>
<proteinExistence type="predicted"/>
<name>A0AC34F3L4_9BILA</name>
<organism evidence="1 2">
    <name type="scientific">Panagrolaimus sp. ES5</name>
    <dbReference type="NCBI Taxonomy" id="591445"/>
    <lineage>
        <taxon>Eukaryota</taxon>
        <taxon>Metazoa</taxon>
        <taxon>Ecdysozoa</taxon>
        <taxon>Nematoda</taxon>
        <taxon>Chromadorea</taxon>
        <taxon>Rhabditida</taxon>
        <taxon>Tylenchina</taxon>
        <taxon>Panagrolaimomorpha</taxon>
        <taxon>Panagrolaimoidea</taxon>
        <taxon>Panagrolaimidae</taxon>
        <taxon>Panagrolaimus</taxon>
    </lineage>
</organism>
<dbReference type="Proteomes" id="UP000887579">
    <property type="component" value="Unplaced"/>
</dbReference>
<dbReference type="WBParaSite" id="ES5_v2.g11640.t1">
    <property type="protein sequence ID" value="ES5_v2.g11640.t1"/>
    <property type="gene ID" value="ES5_v2.g11640"/>
</dbReference>
<evidence type="ECO:0000313" key="2">
    <source>
        <dbReference type="WBParaSite" id="ES5_v2.g11640.t1"/>
    </source>
</evidence>
<protein>
    <submittedName>
        <fullName evidence="2">Uncharacterized protein</fullName>
    </submittedName>
</protein>